<proteinExistence type="predicted"/>
<comment type="caution">
    <text evidence="2">The sequence shown here is derived from an EMBL/GenBank/DDBJ whole genome shotgun (WGS) entry which is preliminary data.</text>
</comment>
<sequence>MKNILIVLLASVLFSPKINGLKCYTCQGFINELKNVTCSQIAENETCYIVVDYAVDKKNWLVNLTNFKEPQGPHMFPNDYIKPKSGSDFAEIVYTFYNDKETNQIINARYFCYTDYCNQLSMVHKLIASQIWYENIPMETPIETCLQCNGPTYESVKNCKIQRPCSSCNLSSNNTGDGLYSFLSWSSVCMTRSNQTSKRFQESNTFLGDVTLQYEFQTKRLYSYVDIICRFKECYTFEFMNRFSQSFEIAF</sequence>
<organism evidence="2 3">
    <name type="scientific">Brachionus calyciflorus</name>
    <dbReference type="NCBI Taxonomy" id="104777"/>
    <lineage>
        <taxon>Eukaryota</taxon>
        <taxon>Metazoa</taxon>
        <taxon>Spiralia</taxon>
        <taxon>Gnathifera</taxon>
        <taxon>Rotifera</taxon>
        <taxon>Eurotatoria</taxon>
        <taxon>Monogononta</taxon>
        <taxon>Pseudotrocha</taxon>
        <taxon>Ploima</taxon>
        <taxon>Brachionidae</taxon>
        <taxon>Brachionus</taxon>
    </lineage>
</organism>
<evidence type="ECO:0000313" key="3">
    <source>
        <dbReference type="Proteomes" id="UP000663879"/>
    </source>
</evidence>
<name>A0A814AAP8_9BILA</name>
<evidence type="ECO:0000256" key="1">
    <source>
        <dbReference type="SAM" id="SignalP"/>
    </source>
</evidence>
<accession>A0A814AAP8</accession>
<keyword evidence="3" id="KW-1185">Reference proteome</keyword>
<reference evidence="2" key="1">
    <citation type="submission" date="2021-02" db="EMBL/GenBank/DDBJ databases">
        <authorList>
            <person name="Nowell W R."/>
        </authorList>
    </citation>
    <scope>NUCLEOTIDE SEQUENCE</scope>
    <source>
        <strain evidence="2">Ploen Becks lab</strain>
    </source>
</reference>
<protein>
    <submittedName>
        <fullName evidence="2">Uncharacterized protein</fullName>
    </submittedName>
</protein>
<keyword evidence="1" id="KW-0732">Signal</keyword>
<dbReference type="EMBL" id="CAJNOC010002048">
    <property type="protein sequence ID" value="CAF0909232.1"/>
    <property type="molecule type" value="Genomic_DNA"/>
</dbReference>
<feature type="signal peptide" evidence="1">
    <location>
        <begin position="1"/>
        <end position="20"/>
    </location>
</feature>
<dbReference type="AlphaFoldDB" id="A0A814AAP8"/>
<evidence type="ECO:0000313" key="2">
    <source>
        <dbReference type="EMBL" id="CAF0909232.1"/>
    </source>
</evidence>
<dbReference type="Proteomes" id="UP000663879">
    <property type="component" value="Unassembled WGS sequence"/>
</dbReference>
<gene>
    <name evidence="2" type="ORF">OXX778_LOCUS11809</name>
</gene>
<feature type="chain" id="PRO_5032540194" evidence="1">
    <location>
        <begin position="21"/>
        <end position="251"/>
    </location>
</feature>